<dbReference type="EMBL" id="QZCW01000002">
    <property type="protein sequence ID" value="MCW5321755.1"/>
    <property type="molecule type" value="Genomic_DNA"/>
</dbReference>
<organism evidence="2 3">
    <name type="scientific">Verminephrobacter aporrectodeae subsp. tuberculatae</name>
    <dbReference type="NCBI Taxonomy" id="1110392"/>
    <lineage>
        <taxon>Bacteria</taxon>
        <taxon>Pseudomonadati</taxon>
        <taxon>Pseudomonadota</taxon>
        <taxon>Betaproteobacteria</taxon>
        <taxon>Burkholderiales</taxon>
        <taxon>Comamonadaceae</taxon>
        <taxon>Verminephrobacter</taxon>
    </lineage>
</organism>
<keyword evidence="3" id="KW-1185">Reference proteome</keyword>
<protein>
    <recommendedName>
        <fullName evidence="1">Transposase DDE domain-containing protein</fullName>
    </recommendedName>
</protein>
<feature type="domain" description="Transposase DDE" evidence="1">
    <location>
        <begin position="6"/>
        <end position="93"/>
    </location>
</feature>
<evidence type="ECO:0000259" key="1">
    <source>
        <dbReference type="Pfam" id="PF13737"/>
    </source>
</evidence>
<evidence type="ECO:0000313" key="2">
    <source>
        <dbReference type="EMBL" id="MCW5321755.1"/>
    </source>
</evidence>
<dbReference type="InterPro" id="IPR025668">
    <property type="entry name" value="Tnp_DDE_dom"/>
</dbReference>
<accession>A0ABT3KVD0</accession>
<dbReference type="Proteomes" id="UP001208935">
    <property type="component" value="Unassembled WGS sequence"/>
</dbReference>
<evidence type="ECO:0000313" key="3">
    <source>
        <dbReference type="Proteomes" id="UP001208935"/>
    </source>
</evidence>
<gene>
    <name evidence="2" type="ORF">D5039_11500</name>
</gene>
<comment type="caution">
    <text evidence="2">The sequence shown here is derived from an EMBL/GenBank/DDBJ whole genome shotgun (WGS) entry which is preliminary data.</text>
</comment>
<dbReference type="Pfam" id="PF13737">
    <property type="entry name" value="DDE_Tnp_1_5"/>
    <property type="match status" value="1"/>
</dbReference>
<reference evidence="3" key="1">
    <citation type="submission" date="2023-07" db="EMBL/GenBank/DDBJ databases">
        <title>Verminephrobacter genomes.</title>
        <authorList>
            <person name="Lund M.B."/>
        </authorList>
    </citation>
    <scope>NUCLEOTIDE SEQUENCE [LARGE SCALE GENOMIC DNA]</scope>
    <source>
        <strain evidence="3">AtM5-05</strain>
    </source>
</reference>
<proteinExistence type="predicted"/>
<name>A0ABT3KVD0_9BURK</name>
<sequence length="158" mass="17304">MLAPAVEASKRSRSLVYTDTIIQGFLNLKQMFALSLRPLRGFAQSLRQLTFPALPVPNCTTLRRRARSLQIVLPALRTGEPLHLIVDSTWRKVHLGMDTKTDQICAALRTHQDVGSGETLPDLFEQIPFGTPMIDVVGDGACNTKACVGESADHAKPP</sequence>